<gene>
    <name evidence="1" type="ORF">BOQ54_09005</name>
</gene>
<proteinExistence type="predicted"/>
<accession>A0AAC9JS17</accession>
<organism evidence="1 2">
    <name type="scientific">Chelatococcus daeguensis</name>
    <dbReference type="NCBI Taxonomy" id="444444"/>
    <lineage>
        <taxon>Bacteria</taxon>
        <taxon>Pseudomonadati</taxon>
        <taxon>Pseudomonadota</taxon>
        <taxon>Alphaproteobacteria</taxon>
        <taxon>Hyphomicrobiales</taxon>
        <taxon>Chelatococcaceae</taxon>
        <taxon>Chelatococcus</taxon>
    </lineage>
</organism>
<keyword evidence="2" id="KW-1185">Reference proteome</keyword>
<evidence type="ECO:0000313" key="1">
    <source>
        <dbReference type="EMBL" id="APF37451.1"/>
    </source>
</evidence>
<sequence length="72" mass="7768">MAVVWEREEIVVASNGAMETIALSEGPDLTRSAVRHEGAAAFSALAMLLRGGRRAQKAARVIFLLHHPSVMI</sequence>
<evidence type="ECO:0000313" key="2">
    <source>
        <dbReference type="Proteomes" id="UP000182703"/>
    </source>
</evidence>
<dbReference type="KEGG" id="cdq:BOQ54_09005"/>
<dbReference type="EMBL" id="CP018095">
    <property type="protein sequence ID" value="APF37451.1"/>
    <property type="molecule type" value="Genomic_DNA"/>
</dbReference>
<reference evidence="1 2" key="1">
    <citation type="submission" date="2016-11" db="EMBL/GenBank/DDBJ databases">
        <title>Complete genome sequence of the aerobically denitrifying bacterium Chelatococcus daeguensis TAD1.</title>
        <authorList>
            <person name="Yang Y."/>
            <person name="Huang S."/>
            <person name="Lin E."/>
        </authorList>
    </citation>
    <scope>NUCLEOTIDE SEQUENCE [LARGE SCALE GENOMIC DNA]</scope>
    <source>
        <strain evidence="1 2">TAD1</strain>
    </source>
</reference>
<name>A0AAC9JS17_9HYPH</name>
<protein>
    <submittedName>
        <fullName evidence="1">Uncharacterized protein</fullName>
    </submittedName>
</protein>
<dbReference type="AlphaFoldDB" id="A0AAC9JS17"/>
<dbReference type="Proteomes" id="UP000182703">
    <property type="component" value="Chromosome"/>
</dbReference>